<feature type="domain" description="Trichohyalin-plectin-homology" evidence="8">
    <location>
        <begin position="59"/>
        <end position="393"/>
    </location>
</feature>
<evidence type="ECO:0000259" key="8">
    <source>
        <dbReference type="Pfam" id="PF13868"/>
    </source>
</evidence>
<protein>
    <recommendedName>
        <fullName evidence="6">Cilia- and flagella-associated protein 53</fullName>
    </recommendedName>
</protein>
<dbReference type="InterPro" id="IPR043596">
    <property type="entry name" value="CFAP53/TCHP"/>
</dbReference>
<dbReference type="Pfam" id="PF13868">
    <property type="entry name" value="TPH"/>
    <property type="match status" value="1"/>
</dbReference>
<dbReference type="EMBL" id="AMQN01002282">
    <property type="status" value="NOT_ANNOTATED_CDS"/>
    <property type="molecule type" value="Genomic_DNA"/>
</dbReference>
<dbReference type="Proteomes" id="UP000014760">
    <property type="component" value="Unassembled WGS sequence"/>
</dbReference>
<dbReference type="AlphaFoldDB" id="R7TRK1"/>
<accession>R7TRK1</accession>
<dbReference type="FunCoup" id="R7TRK1">
    <property type="interactions" value="5"/>
</dbReference>
<evidence type="ECO:0000256" key="7">
    <source>
        <dbReference type="SAM" id="Coils"/>
    </source>
</evidence>
<dbReference type="PANTHER" id="PTHR31183">
    <property type="entry name" value="TRICHOPLEIN KERATIN FILAMENT-BINDING PROTEIN FAMILY MEMBER"/>
    <property type="match status" value="1"/>
</dbReference>
<keyword evidence="4" id="KW-0966">Cell projection</keyword>
<name>R7TRK1_CAPTE</name>
<evidence type="ECO:0000313" key="11">
    <source>
        <dbReference type="Proteomes" id="UP000014760"/>
    </source>
</evidence>
<keyword evidence="3" id="KW-0969">Cilium</keyword>
<evidence type="ECO:0000256" key="4">
    <source>
        <dbReference type="ARBA" id="ARBA00023273"/>
    </source>
</evidence>
<organism evidence="9">
    <name type="scientific">Capitella teleta</name>
    <name type="common">Polychaete worm</name>
    <dbReference type="NCBI Taxonomy" id="283909"/>
    <lineage>
        <taxon>Eukaryota</taxon>
        <taxon>Metazoa</taxon>
        <taxon>Spiralia</taxon>
        <taxon>Lophotrochozoa</taxon>
        <taxon>Annelida</taxon>
        <taxon>Polychaeta</taxon>
        <taxon>Sedentaria</taxon>
        <taxon>Scolecida</taxon>
        <taxon>Capitellidae</taxon>
        <taxon>Capitella</taxon>
    </lineage>
</organism>
<dbReference type="EnsemblMetazoa" id="CapteT143123">
    <property type="protein sequence ID" value="CapteP143123"/>
    <property type="gene ID" value="CapteG143123"/>
</dbReference>
<feature type="coiled-coil region" evidence="7">
    <location>
        <begin position="125"/>
        <end position="263"/>
    </location>
</feature>
<reference evidence="11" key="1">
    <citation type="submission" date="2012-12" db="EMBL/GenBank/DDBJ databases">
        <authorList>
            <person name="Hellsten U."/>
            <person name="Grimwood J."/>
            <person name="Chapman J.A."/>
            <person name="Shapiro H."/>
            <person name="Aerts A."/>
            <person name="Otillar R.P."/>
            <person name="Terry A.Y."/>
            <person name="Boore J.L."/>
            <person name="Simakov O."/>
            <person name="Marletaz F."/>
            <person name="Cho S.-J."/>
            <person name="Edsinger-Gonzales E."/>
            <person name="Havlak P."/>
            <person name="Kuo D.-H."/>
            <person name="Larsson T."/>
            <person name="Lv J."/>
            <person name="Arendt D."/>
            <person name="Savage R."/>
            <person name="Osoegawa K."/>
            <person name="de Jong P."/>
            <person name="Lindberg D.R."/>
            <person name="Seaver E.C."/>
            <person name="Weisblat D.A."/>
            <person name="Putnam N.H."/>
            <person name="Grigoriev I.V."/>
            <person name="Rokhsar D.S."/>
        </authorList>
    </citation>
    <scope>NUCLEOTIDE SEQUENCE</scope>
    <source>
        <strain evidence="11">I ESC-2004</strain>
    </source>
</reference>
<dbReference type="InterPro" id="IPR043597">
    <property type="entry name" value="TPH_dom"/>
</dbReference>
<evidence type="ECO:0000256" key="3">
    <source>
        <dbReference type="ARBA" id="ARBA00023069"/>
    </source>
</evidence>
<evidence type="ECO:0000256" key="1">
    <source>
        <dbReference type="ARBA" id="ARBA00004138"/>
    </source>
</evidence>
<dbReference type="OrthoDB" id="75950at2759"/>
<dbReference type="HOGENOM" id="CLU_036489_1_0_1"/>
<dbReference type="STRING" id="283909.R7TRK1"/>
<reference evidence="10" key="3">
    <citation type="submission" date="2015-06" db="UniProtKB">
        <authorList>
            <consortium name="EnsemblMetazoa"/>
        </authorList>
    </citation>
    <scope>IDENTIFICATION</scope>
</reference>
<reference evidence="9 11" key="2">
    <citation type="journal article" date="2013" name="Nature">
        <title>Insights into bilaterian evolution from three spiralian genomes.</title>
        <authorList>
            <person name="Simakov O."/>
            <person name="Marletaz F."/>
            <person name="Cho S.J."/>
            <person name="Edsinger-Gonzales E."/>
            <person name="Havlak P."/>
            <person name="Hellsten U."/>
            <person name="Kuo D.H."/>
            <person name="Larsson T."/>
            <person name="Lv J."/>
            <person name="Arendt D."/>
            <person name="Savage R."/>
            <person name="Osoegawa K."/>
            <person name="de Jong P."/>
            <person name="Grimwood J."/>
            <person name="Chapman J.A."/>
            <person name="Shapiro H."/>
            <person name="Aerts A."/>
            <person name="Otillar R.P."/>
            <person name="Terry A.Y."/>
            <person name="Boore J.L."/>
            <person name="Grigoriev I.V."/>
            <person name="Lindberg D.R."/>
            <person name="Seaver E.C."/>
            <person name="Weisblat D.A."/>
            <person name="Putnam N.H."/>
            <person name="Rokhsar D.S."/>
        </authorList>
    </citation>
    <scope>NUCLEOTIDE SEQUENCE</scope>
    <source>
        <strain evidence="9 11">I ESC-2004</strain>
    </source>
</reference>
<evidence type="ECO:0000313" key="9">
    <source>
        <dbReference type="EMBL" id="ELT96543.1"/>
    </source>
</evidence>
<sequence>RLKQLLSDDEDKYLEQMAASEETTLERQAKIRERAKALKEKREAERLQIVEKKLEQQFREQCEELRSTLSKRQQDQISAERMEQLRIKEQQKMREIEDDKVYAKLWYADIEAKAKREEADTQRIMMGNKDQVEVLQQQMAALEAQKADEKRLMAEEAQLLREQQQLIKIEEQKMAEEKRRKQIEVQNMYARSIDLKKQKEAKELQEQMAFDLKILEQLLEESRNEAMEQTQRKKELREEDKRYREYLRQLKEQERQREIQLDKMCDMEVEKMWEKKVGQWRLEKQARQQLLQEVMQYRQRQLAEKLRANELRQEEARKDREDLLRRIDENRRFEEEESRKRSAKIKNYENDLLGQMAYNHQLRQEEMDEEVRTWHSQLDAEKEYQRKLEELRSTPYIEKMHPLRRAHYAQSASSVL</sequence>
<dbReference type="EMBL" id="KB308810">
    <property type="protein sequence ID" value="ELT96543.1"/>
    <property type="molecule type" value="Genomic_DNA"/>
</dbReference>
<dbReference type="GO" id="GO:0005929">
    <property type="term" value="C:cilium"/>
    <property type="evidence" value="ECO:0007669"/>
    <property type="project" value="UniProtKB-SubCell"/>
</dbReference>
<keyword evidence="11" id="KW-1185">Reference proteome</keyword>
<evidence type="ECO:0000313" key="10">
    <source>
        <dbReference type="EnsemblMetazoa" id="CapteP143123"/>
    </source>
</evidence>
<gene>
    <name evidence="9" type="ORF">CAPTEDRAFT_143123</name>
</gene>
<comment type="similarity">
    <text evidence="5">Belongs to the CFAP53 family.</text>
</comment>
<dbReference type="PANTHER" id="PTHR31183:SF1">
    <property type="entry name" value="CILIA- AND FLAGELLA-ASSOCIATED PROTEIN 53"/>
    <property type="match status" value="1"/>
</dbReference>
<dbReference type="OMA" id="IQAQHND"/>
<evidence type="ECO:0000256" key="6">
    <source>
        <dbReference type="ARBA" id="ARBA00033773"/>
    </source>
</evidence>
<evidence type="ECO:0000256" key="5">
    <source>
        <dbReference type="ARBA" id="ARBA00033747"/>
    </source>
</evidence>
<keyword evidence="2 7" id="KW-0175">Coiled coil</keyword>
<feature type="non-terminal residue" evidence="9">
    <location>
        <position position="1"/>
    </location>
</feature>
<feature type="coiled-coil region" evidence="7">
    <location>
        <begin position="27"/>
        <end position="99"/>
    </location>
</feature>
<proteinExistence type="inferred from homology"/>
<comment type="subcellular location">
    <subcellularLocation>
        <location evidence="1">Cell projection</location>
        <location evidence="1">Cilium</location>
    </subcellularLocation>
</comment>
<evidence type="ECO:0000256" key="2">
    <source>
        <dbReference type="ARBA" id="ARBA00023054"/>
    </source>
</evidence>